<dbReference type="PROSITE" id="PS50943">
    <property type="entry name" value="HTH_CROC1"/>
    <property type="match status" value="1"/>
</dbReference>
<dbReference type="Pfam" id="PF01381">
    <property type="entry name" value="HTH_3"/>
    <property type="match status" value="1"/>
</dbReference>
<sequence length="75" mass="8466">MEQPPTTTYEVDGAEIRTRRKELGLSQAECAAIARIARPYLSQIENGTRRHLRPPTYKALRTTLQIAPDSCRLLA</sequence>
<organism evidence="2 3">
    <name type="scientific">Streptomyces poriferorum</name>
    <dbReference type="NCBI Taxonomy" id="2798799"/>
    <lineage>
        <taxon>Bacteria</taxon>
        <taxon>Bacillati</taxon>
        <taxon>Actinomycetota</taxon>
        <taxon>Actinomycetes</taxon>
        <taxon>Kitasatosporales</taxon>
        <taxon>Streptomycetaceae</taxon>
        <taxon>Streptomyces</taxon>
    </lineage>
</organism>
<proteinExistence type="predicted"/>
<feature type="domain" description="HTH cro/C1-type" evidence="1">
    <location>
        <begin position="16"/>
        <end position="71"/>
    </location>
</feature>
<keyword evidence="3" id="KW-1185">Reference proteome</keyword>
<dbReference type="InterPro" id="IPR010982">
    <property type="entry name" value="Lambda_DNA-bd_dom_sf"/>
</dbReference>
<gene>
    <name evidence="2" type="ORF">P8A19_35325</name>
</gene>
<dbReference type="SMART" id="SM00530">
    <property type="entry name" value="HTH_XRE"/>
    <property type="match status" value="1"/>
</dbReference>
<dbReference type="EMBL" id="CP120988">
    <property type="protein sequence ID" value="WLQ60370.1"/>
    <property type="molecule type" value="Genomic_DNA"/>
</dbReference>
<dbReference type="Gene3D" id="1.10.260.40">
    <property type="entry name" value="lambda repressor-like DNA-binding domains"/>
    <property type="match status" value="1"/>
</dbReference>
<accession>A0ABY9IZH8</accession>
<evidence type="ECO:0000313" key="3">
    <source>
        <dbReference type="Proteomes" id="UP001235744"/>
    </source>
</evidence>
<evidence type="ECO:0000313" key="2">
    <source>
        <dbReference type="EMBL" id="WLQ60370.1"/>
    </source>
</evidence>
<name>A0ABY9IZH8_9ACTN</name>
<protein>
    <submittedName>
        <fullName evidence="2">Helix-turn-helix transcriptional regulator</fullName>
    </submittedName>
</protein>
<reference evidence="2 3" key="1">
    <citation type="submission" date="2023-03" db="EMBL/GenBank/DDBJ databases">
        <title>Isolation and description of six Streptomyces strains from soil environments, able to metabolize different microbial glucans.</title>
        <authorList>
            <person name="Widen T."/>
            <person name="Larsbrink J."/>
        </authorList>
    </citation>
    <scope>NUCLEOTIDE SEQUENCE [LARGE SCALE GENOMIC DNA]</scope>
    <source>
        <strain evidence="2 3">Alt2</strain>
    </source>
</reference>
<dbReference type="InterPro" id="IPR001387">
    <property type="entry name" value="Cro/C1-type_HTH"/>
</dbReference>
<dbReference type="RefSeq" id="WP_306069347.1">
    <property type="nucleotide sequence ID" value="NZ_CP120988.1"/>
</dbReference>
<dbReference type="Proteomes" id="UP001235744">
    <property type="component" value="Chromosome"/>
</dbReference>
<evidence type="ECO:0000259" key="1">
    <source>
        <dbReference type="PROSITE" id="PS50943"/>
    </source>
</evidence>
<dbReference type="SUPFAM" id="SSF47413">
    <property type="entry name" value="lambda repressor-like DNA-binding domains"/>
    <property type="match status" value="1"/>
</dbReference>
<dbReference type="CDD" id="cd00093">
    <property type="entry name" value="HTH_XRE"/>
    <property type="match status" value="1"/>
</dbReference>